<dbReference type="NCBIfam" id="NF001545">
    <property type="entry name" value="PRK00373.1-4"/>
    <property type="match status" value="1"/>
</dbReference>
<comment type="subcellular location">
    <subcellularLocation>
        <location evidence="1 10">Cell membrane</location>
        <topology evidence="1 10">Peripheral membrane protein</topology>
    </subcellularLocation>
</comment>
<organism evidence="12 13">
    <name type="scientific">Methanoplanus endosymbiosus</name>
    <dbReference type="NCBI Taxonomy" id="33865"/>
    <lineage>
        <taxon>Archaea</taxon>
        <taxon>Methanobacteriati</taxon>
        <taxon>Methanobacteriota</taxon>
        <taxon>Stenosarchaea group</taxon>
        <taxon>Methanomicrobia</taxon>
        <taxon>Methanomicrobiales</taxon>
        <taxon>Methanomicrobiaceae</taxon>
        <taxon>Methanoplanus</taxon>
    </lineage>
</organism>
<evidence type="ECO:0000256" key="7">
    <source>
        <dbReference type="ARBA" id="ARBA00023136"/>
    </source>
</evidence>
<accession>A0A9E7PRM4</accession>
<comment type="function">
    <text evidence="9 10">Component of the A-type ATP synthase that produces ATP from ADP in the presence of a proton gradient across the membrane.</text>
</comment>
<evidence type="ECO:0000256" key="3">
    <source>
        <dbReference type="ARBA" id="ARBA00022448"/>
    </source>
</evidence>
<keyword evidence="13" id="KW-1185">Reference proteome</keyword>
<evidence type="ECO:0000256" key="1">
    <source>
        <dbReference type="ARBA" id="ARBA00004202"/>
    </source>
</evidence>
<sequence>MALKDVKPTRSELIDLKRKIKLSERGYNILKMKRDGLILEFFKVLEDAKESRGALAEGYERATGMIAMANTVEGSIRVKAAAMAVKEKPQITLKEKNIMGVVVPDIESSAVRKNVTQRGYGVLGTSAVIDDTASSFEDLVDAIIQAAEIETTMKRLLDEIESTKRRVNALEFKVIPELSEARDFIKMRLDEMERDEIVRLKKIRAKTQAK</sequence>
<comment type="subunit">
    <text evidence="10">Has multiple subunits with at least A(3), B(3), C, D, E, F, H, I and proteolipid K(x).</text>
</comment>
<dbReference type="FunFam" id="1.10.287.3240:FF:000007">
    <property type="entry name" value="V-type ATP synthase subunit D"/>
    <property type="match status" value="1"/>
</dbReference>
<dbReference type="HAMAP" id="MF_00271">
    <property type="entry name" value="ATP_synth_D_arch"/>
    <property type="match status" value="1"/>
</dbReference>
<dbReference type="Pfam" id="PF01813">
    <property type="entry name" value="ATP-synt_D"/>
    <property type="match status" value="1"/>
</dbReference>
<dbReference type="Proteomes" id="UP001060368">
    <property type="component" value="Chromosome"/>
</dbReference>
<evidence type="ECO:0000256" key="10">
    <source>
        <dbReference type="HAMAP-Rule" id="MF_00271"/>
    </source>
</evidence>
<keyword evidence="11" id="KW-0175">Coiled coil</keyword>
<proteinExistence type="inferred from homology"/>
<keyword evidence="5 10" id="KW-0375">Hydrogen ion transport</keyword>
<reference evidence="12" key="1">
    <citation type="submission" date="2022-04" db="EMBL/GenBank/DDBJ databases">
        <title>Complete genome of Methanoplanus endosymbiosus DSM 3599.</title>
        <authorList>
            <person name="Chen S.-C."/>
            <person name="You Y.-T."/>
            <person name="Zhou Y.-Z."/>
            <person name="Lai M.-C."/>
        </authorList>
    </citation>
    <scope>NUCLEOTIDE SEQUENCE</scope>
    <source>
        <strain evidence="12">DSM 3599</strain>
    </source>
</reference>
<dbReference type="GO" id="GO:0042777">
    <property type="term" value="P:proton motive force-driven plasma membrane ATP synthesis"/>
    <property type="evidence" value="ECO:0007669"/>
    <property type="project" value="UniProtKB-UniRule"/>
</dbReference>
<dbReference type="Gene3D" id="1.10.287.3240">
    <property type="match status" value="1"/>
</dbReference>
<keyword evidence="4 10" id="KW-1003">Cell membrane</keyword>
<dbReference type="GO" id="GO:0005886">
    <property type="term" value="C:plasma membrane"/>
    <property type="evidence" value="ECO:0007669"/>
    <property type="project" value="UniProtKB-SubCell"/>
</dbReference>
<dbReference type="GO" id="GO:0046961">
    <property type="term" value="F:proton-transporting ATPase activity, rotational mechanism"/>
    <property type="evidence" value="ECO:0007669"/>
    <property type="project" value="InterPro"/>
</dbReference>
<comment type="similarity">
    <text evidence="2 10">Belongs to the V-ATPase D subunit family.</text>
</comment>
<evidence type="ECO:0000313" key="13">
    <source>
        <dbReference type="Proteomes" id="UP001060368"/>
    </source>
</evidence>
<gene>
    <name evidence="10" type="primary">atpD</name>
    <name evidence="12" type="ORF">L6E24_06795</name>
</gene>
<keyword evidence="7 10" id="KW-0472">Membrane</keyword>
<protein>
    <recommendedName>
        <fullName evidence="10">A-type ATP synthase subunit D</fullName>
    </recommendedName>
</protein>
<keyword evidence="3 10" id="KW-0813">Transport</keyword>
<dbReference type="KEGG" id="mend:L6E24_06795"/>
<evidence type="ECO:0000256" key="5">
    <source>
        <dbReference type="ARBA" id="ARBA00022781"/>
    </source>
</evidence>
<keyword evidence="6 10" id="KW-0406">Ion transport</keyword>
<evidence type="ECO:0000256" key="2">
    <source>
        <dbReference type="ARBA" id="ARBA00005850"/>
    </source>
</evidence>
<dbReference type="GO" id="GO:0005524">
    <property type="term" value="F:ATP binding"/>
    <property type="evidence" value="ECO:0007669"/>
    <property type="project" value="UniProtKB-UniRule"/>
</dbReference>
<evidence type="ECO:0000256" key="6">
    <source>
        <dbReference type="ARBA" id="ARBA00023065"/>
    </source>
</evidence>
<evidence type="ECO:0000256" key="11">
    <source>
        <dbReference type="SAM" id="Coils"/>
    </source>
</evidence>
<evidence type="ECO:0000313" key="12">
    <source>
        <dbReference type="EMBL" id="UUX93816.1"/>
    </source>
</evidence>
<dbReference type="NCBIfam" id="NF001542">
    <property type="entry name" value="PRK00373.1-1"/>
    <property type="match status" value="1"/>
</dbReference>
<dbReference type="GO" id="GO:0046933">
    <property type="term" value="F:proton-transporting ATP synthase activity, rotational mechanism"/>
    <property type="evidence" value="ECO:0007669"/>
    <property type="project" value="UniProtKB-UniRule"/>
</dbReference>
<dbReference type="NCBIfam" id="TIGR00309">
    <property type="entry name" value="V_ATPase_subD"/>
    <property type="match status" value="1"/>
</dbReference>
<feature type="coiled-coil region" evidence="11">
    <location>
        <begin position="139"/>
        <end position="195"/>
    </location>
</feature>
<evidence type="ECO:0000256" key="4">
    <source>
        <dbReference type="ARBA" id="ARBA00022475"/>
    </source>
</evidence>
<dbReference type="EMBL" id="CP096115">
    <property type="protein sequence ID" value="UUX93816.1"/>
    <property type="molecule type" value="Genomic_DNA"/>
</dbReference>
<dbReference type="RefSeq" id="WP_257743951.1">
    <property type="nucleotide sequence ID" value="NZ_CP096115.1"/>
</dbReference>
<evidence type="ECO:0000256" key="9">
    <source>
        <dbReference type="ARBA" id="ARBA00059506"/>
    </source>
</evidence>
<name>A0A9E7PRM4_9EURY</name>
<dbReference type="GeneID" id="74307392"/>
<keyword evidence="8 10" id="KW-0066">ATP synthesis</keyword>
<dbReference type="InterPro" id="IPR002699">
    <property type="entry name" value="V_ATPase_D"/>
</dbReference>
<dbReference type="AlphaFoldDB" id="A0A9E7PRM4"/>
<evidence type="ECO:0000256" key="8">
    <source>
        <dbReference type="ARBA" id="ARBA00023310"/>
    </source>
</evidence>
<dbReference type="PANTHER" id="PTHR11671">
    <property type="entry name" value="V-TYPE ATP SYNTHASE SUBUNIT D"/>
    <property type="match status" value="1"/>
</dbReference>